<name>A0ABR4AWQ8_9LECA</name>
<proteinExistence type="inferred from homology"/>
<dbReference type="Gene3D" id="3.40.50.720">
    <property type="entry name" value="NAD(P)-binding Rossmann-like Domain"/>
    <property type="match status" value="1"/>
</dbReference>
<dbReference type="Pfam" id="PF01370">
    <property type="entry name" value="Epimerase"/>
    <property type="match status" value="1"/>
</dbReference>
<evidence type="ECO:0000259" key="3">
    <source>
        <dbReference type="Pfam" id="PF01370"/>
    </source>
</evidence>
<comment type="caution">
    <text evidence="4">The sequence shown here is derived from an EMBL/GenBank/DDBJ whole genome shotgun (WGS) entry which is preliminary data.</text>
</comment>
<evidence type="ECO:0000313" key="4">
    <source>
        <dbReference type="EMBL" id="KAL2050051.1"/>
    </source>
</evidence>
<dbReference type="PANTHER" id="PTHR10366">
    <property type="entry name" value="NAD DEPENDENT EPIMERASE/DEHYDRATASE"/>
    <property type="match status" value="1"/>
</dbReference>
<dbReference type="PANTHER" id="PTHR10366:SF564">
    <property type="entry name" value="STEROL-4-ALPHA-CARBOXYLATE 3-DEHYDROGENASE, DECARBOXYLATING"/>
    <property type="match status" value="1"/>
</dbReference>
<reference evidence="4 5" key="1">
    <citation type="submission" date="2024-09" db="EMBL/GenBank/DDBJ databases">
        <title>Rethinking Asexuality: The Enigmatic Case of Functional Sexual Genes in Lepraria (Stereocaulaceae).</title>
        <authorList>
            <person name="Doellman M."/>
            <person name="Sun Y."/>
            <person name="Barcenas-Pena A."/>
            <person name="Lumbsch H.T."/>
            <person name="Grewe F."/>
        </authorList>
    </citation>
    <scope>NUCLEOTIDE SEQUENCE [LARGE SCALE GENOMIC DNA]</scope>
    <source>
        <strain evidence="4 5">Grewe 0041</strain>
    </source>
</reference>
<evidence type="ECO:0000313" key="5">
    <source>
        <dbReference type="Proteomes" id="UP001590951"/>
    </source>
</evidence>
<dbReference type="SUPFAM" id="SSF51735">
    <property type="entry name" value="NAD(P)-binding Rossmann-fold domains"/>
    <property type="match status" value="1"/>
</dbReference>
<keyword evidence="1" id="KW-0560">Oxidoreductase</keyword>
<dbReference type="InterPro" id="IPR001509">
    <property type="entry name" value="Epimerase_deHydtase"/>
</dbReference>
<dbReference type="EMBL" id="JBHFEH010000053">
    <property type="protein sequence ID" value="KAL2050051.1"/>
    <property type="molecule type" value="Genomic_DNA"/>
</dbReference>
<gene>
    <name evidence="4" type="ORF">ABVK25_009659</name>
</gene>
<dbReference type="CDD" id="cd05227">
    <property type="entry name" value="AR_SDR_e"/>
    <property type="match status" value="1"/>
</dbReference>
<accession>A0ABR4AWQ8</accession>
<protein>
    <recommendedName>
        <fullName evidence="3">NAD-dependent epimerase/dehydratase domain-containing protein</fullName>
    </recommendedName>
</protein>
<dbReference type="InterPro" id="IPR036291">
    <property type="entry name" value="NAD(P)-bd_dom_sf"/>
</dbReference>
<comment type="similarity">
    <text evidence="2">Belongs to the NAD(P)-dependent epimerase/dehydratase family. Dihydroflavonol-4-reductase subfamily.</text>
</comment>
<sequence length="340" mass="37353">MSRVLLTGGTGFIAAHVLDVLLERGHSVVTTVRSAQKGQTILDNHPKFPKDKLDFVIVEDIAQSGAFDKAVLSKPPFEFVIHTASPFHFNVTDTQKDLLDPAIIGTTGILKSIKQHAPTVKRVVITSSFASIVNPSKGNNPGYEYSEKDWNPITAEEAVKNPFAGYRASKTFAEKASWDFVEKEKPNFTIATMCPPLVLGPIVHYLQSLDNLNTSNQRIAAIMTGKAKEEIPATGTFIWTDVRDLALAHVKAAELPEAANKRFFVTTGYFSNEEIADIIRDNYPELKDKVPAKGTKGGGYPEEGIYKYDNSEVKKVLGIQFRSLKQSIIDTVKSLQAVGT</sequence>
<evidence type="ECO:0000256" key="2">
    <source>
        <dbReference type="ARBA" id="ARBA00023445"/>
    </source>
</evidence>
<evidence type="ECO:0000256" key="1">
    <source>
        <dbReference type="ARBA" id="ARBA00023002"/>
    </source>
</evidence>
<dbReference type="InterPro" id="IPR050425">
    <property type="entry name" value="NAD(P)_dehydrat-like"/>
</dbReference>
<keyword evidence="5" id="KW-1185">Reference proteome</keyword>
<organism evidence="4 5">
    <name type="scientific">Lepraria finkii</name>
    <dbReference type="NCBI Taxonomy" id="1340010"/>
    <lineage>
        <taxon>Eukaryota</taxon>
        <taxon>Fungi</taxon>
        <taxon>Dikarya</taxon>
        <taxon>Ascomycota</taxon>
        <taxon>Pezizomycotina</taxon>
        <taxon>Lecanoromycetes</taxon>
        <taxon>OSLEUM clade</taxon>
        <taxon>Lecanoromycetidae</taxon>
        <taxon>Lecanorales</taxon>
        <taxon>Lecanorineae</taxon>
        <taxon>Stereocaulaceae</taxon>
        <taxon>Lepraria</taxon>
    </lineage>
</organism>
<dbReference type="Proteomes" id="UP001590951">
    <property type="component" value="Unassembled WGS sequence"/>
</dbReference>
<feature type="domain" description="NAD-dependent epimerase/dehydratase" evidence="3">
    <location>
        <begin position="4"/>
        <end position="260"/>
    </location>
</feature>